<name>A0A067SBL7_GALM3</name>
<protein>
    <submittedName>
        <fullName evidence="1">Uncharacterized protein</fullName>
    </submittedName>
</protein>
<dbReference type="EMBL" id="KL142409">
    <property type="protein sequence ID" value="KDR68310.1"/>
    <property type="molecule type" value="Genomic_DNA"/>
</dbReference>
<organism evidence="1 2">
    <name type="scientific">Galerina marginata (strain CBS 339.88)</name>
    <dbReference type="NCBI Taxonomy" id="685588"/>
    <lineage>
        <taxon>Eukaryota</taxon>
        <taxon>Fungi</taxon>
        <taxon>Dikarya</taxon>
        <taxon>Basidiomycota</taxon>
        <taxon>Agaricomycotina</taxon>
        <taxon>Agaricomycetes</taxon>
        <taxon>Agaricomycetidae</taxon>
        <taxon>Agaricales</taxon>
        <taxon>Agaricineae</taxon>
        <taxon>Strophariaceae</taxon>
        <taxon>Galerina</taxon>
    </lineage>
</organism>
<evidence type="ECO:0000313" key="1">
    <source>
        <dbReference type="EMBL" id="KDR68310.1"/>
    </source>
</evidence>
<dbReference type="HOGENOM" id="CLU_030662_0_0_1"/>
<proteinExistence type="predicted"/>
<accession>A0A067SBL7</accession>
<gene>
    <name evidence="1" type="ORF">GALMADRAFT_272715</name>
</gene>
<dbReference type="OrthoDB" id="2979028at2759"/>
<reference evidence="2" key="1">
    <citation type="journal article" date="2014" name="Proc. Natl. Acad. Sci. U.S.A.">
        <title>Extensive sampling of basidiomycete genomes demonstrates inadequacy of the white-rot/brown-rot paradigm for wood decay fungi.</title>
        <authorList>
            <person name="Riley R."/>
            <person name="Salamov A.A."/>
            <person name="Brown D.W."/>
            <person name="Nagy L.G."/>
            <person name="Floudas D."/>
            <person name="Held B.W."/>
            <person name="Levasseur A."/>
            <person name="Lombard V."/>
            <person name="Morin E."/>
            <person name="Otillar R."/>
            <person name="Lindquist E.A."/>
            <person name="Sun H."/>
            <person name="LaButti K.M."/>
            <person name="Schmutz J."/>
            <person name="Jabbour D."/>
            <person name="Luo H."/>
            <person name="Baker S.E."/>
            <person name="Pisabarro A.G."/>
            <person name="Walton J.D."/>
            <person name="Blanchette R.A."/>
            <person name="Henrissat B."/>
            <person name="Martin F."/>
            <person name="Cullen D."/>
            <person name="Hibbett D.S."/>
            <person name="Grigoriev I.V."/>
        </authorList>
    </citation>
    <scope>NUCLEOTIDE SEQUENCE [LARGE SCALE GENOMIC DNA]</scope>
    <source>
        <strain evidence="2">CBS 339.88</strain>
    </source>
</reference>
<keyword evidence="2" id="KW-1185">Reference proteome</keyword>
<evidence type="ECO:0000313" key="2">
    <source>
        <dbReference type="Proteomes" id="UP000027222"/>
    </source>
</evidence>
<dbReference type="Proteomes" id="UP000027222">
    <property type="component" value="Unassembled WGS sequence"/>
</dbReference>
<dbReference type="AlphaFoldDB" id="A0A067SBL7"/>
<sequence length="529" mass="59462">MEDTSSAPIHLGSNSPVSYLDDDVLLYIFKINAHLPGEYRTAGPHPLIVTRMTSQVCRRWRALVVDSPSIWASLIDIDLLNTTTEDWSDEVMRRTGSSLLSVKGNILLPLKTSRSLLSDLLANHWSRIQEFTMWIAPDALDSSLLDIFWDKPAPNLEKFSLGYNYSFVMRLEHSKQRRTLFLGHAPLLRFFHCKILDFDIHRASWISQLRILTLSSPLNFVDVLDVLSRTPHLESLVIDSDVASAPTPPSCRHNEIVLPHLHYIQIESLLRNSLILLERIVLSLACDLYLVTKDYDPRKFNGADFTSIHPVISRYVESYFNSTNVVDFTIAMTGASFIVFPFTRDKTIGRVGMVPPFGLNITCYPALPPESTALLLSTFSARQLASVTTLDLLSNGTCDLSPADPMFIGLILSFVAVETLTVSESSIELLNALSLDNALVFPGVKTVKLKYLTEATLKFDETIVLFLSRRKDAGVPVHEFDISNWTSKEAINWDFLDEVRGLRVVWKANDIFYEHVCGSGGSERLNLLV</sequence>
<dbReference type="Gene3D" id="1.20.1280.50">
    <property type="match status" value="1"/>
</dbReference>